<evidence type="ECO:0000256" key="10">
    <source>
        <dbReference type="PROSITE-ProRule" id="PRU00552"/>
    </source>
</evidence>
<dbReference type="CDD" id="cd12252">
    <property type="entry name" value="RRM_DbpA"/>
    <property type="match status" value="1"/>
</dbReference>
<dbReference type="Pfam" id="PF00270">
    <property type="entry name" value="DEAD"/>
    <property type="match status" value="1"/>
</dbReference>
<evidence type="ECO:0000256" key="7">
    <source>
        <dbReference type="ARBA" id="ARBA00023016"/>
    </source>
</evidence>
<dbReference type="GO" id="GO:0003723">
    <property type="term" value="F:RNA binding"/>
    <property type="evidence" value="ECO:0007669"/>
    <property type="project" value="UniProtKB-ARBA"/>
</dbReference>
<dbReference type="OrthoDB" id="9805696at2"/>
<dbReference type="InterPro" id="IPR050079">
    <property type="entry name" value="DEAD_box_RNA_helicase"/>
</dbReference>
<dbReference type="InterPro" id="IPR000629">
    <property type="entry name" value="RNA-helicase_DEAD-box_CS"/>
</dbReference>
<keyword evidence="17" id="KW-1185">Reference proteome</keyword>
<evidence type="ECO:0000256" key="5">
    <source>
        <dbReference type="ARBA" id="ARBA00022806"/>
    </source>
</evidence>
<keyword evidence="6 11" id="KW-0067">ATP-binding</keyword>
<dbReference type="Pfam" id="PF00271">
    <property type="entry name" value="Helicase_C"/>
    <property type="match status" value="1"/>
</dbReference>
<dbReference type="RefSeq" id="WP_091438622.1">
    <property type="nucleotide sequence ID" value="NZ_BMMJ01000005.1"/>
</dbReference>
<dbReference type="GO" id="GO:0003724">
    <property type="term" value="F:RNA helicase activity"/>
    <property type="evidence" value="ECO:0007669"/>
    <property type="project" value="UniProtKB-EC"/>
</dbReference>
<evidence type="ECO:0000259" key="13">
    <source>
        <dbReference type="PROSITE" id="PS51192"/>
    </source>
</evidence>
<evidence type="ECO:0000313" key="16">
    <source>
        <dbReference type="EMBL" id="SCL56486.1"/>
    </source>
</evidence>
<dbReference type="PANTHER" id="PTHR47959:SF1">
    <property type="entry name" value="ATP-DEPENDENT RNA HELICASE DBPA"/>
    <property type="match status" value="1"/>
</dbReference>
<feature type="compositionally biased region" description="Basic and acidic residues" evidence="12">
    <location>
        <begin position="467"/>
        <end position="484"/>
    </location>
</feature>
<dbReference type="InterPro" id="IPR057325">
    <property type="entry name" value="DeaD_dimer"/>
</dbReference>
<evidence type="ECO:0000256" key="3">
    <source>
        <dbReference type="ARBA" id="ARBA00022741"/>
    </source>
</evidence>
<dbReference type="GO" id="GO:0005829">
    <property type="term" value="C:cytosol"/>
    <property type="evidence" value="ECO:0007669"/>
    <property type="project" value="TreeGrafter"/>
</dbReference>
<feature type="short sequence motif" description="Q motif" evidence="10">
    <location>
        <begin position="20"/>
        <end position="48"/>
    </location>
</feature>
<dbReference type="InterPro" id="IPR014014">
    <property type="entry name" value="RNA_helicase_DEAD_Q_motif"/>
</dbReference>
<feature type="domain" description="Helicase C-terminal" evidence="14">
    <location>
        <begin position="253"/>
        <end position="399"/>
    </location>
</feature>
<name>A0A1C6UR55_9ACTN</name>
<evidence type="ECO:0000256" key="1">
    <source>
        <dbReference type="ARBA" id="ARBA00012552"/>
    </source>
</evidence>
<dbReference type="Pfam" id="PF03880">
    <property type="entry name" value="DbpA"/>
    <property type="match status" value="1"/>
</dbReference>
<protein>
    <recommendedName>
        <fullName evidence="1">RNA helicase</fullName>
        <ecNumber evidence="1">3.6.4.13</ecNumber>
    </recommendedName>
</protein>
<dbReference type="CDD" id="cd00268">
    <property type="entry name" value="DEADc"/>
    <property type="match status" value="1"/>
</dbReference>
<dbReference type="InterPro" id="IPR014001">
    <property type="entry name" value="Helicase_ATP-bd"/>
</dbReference>
<keyword evidence="3 11" id="KW-0547">Nucleotide-binding</keyword>
<evidence type="ECO:0000259" key="15">
    <source>
        <dbReference type="PROSITE" id="PS51195"/>
    </source>
</evidence>
<dbReference type="Gene3D" id="3.40.50.300">
    <property type="entry name" value="P-loop containing nucleotide triphosphate hydrolases"/>
    <property type="match status" value="2"/>
</dbReference>
<dbReference type="PROSITE" id="PS51194">
    <property type="entry name" value="HELICASE_CTER"/>
    <property type="match status" value="1"/>
</dbReference>
<dbReference type="Proteomes" id="UP000198937">
    <property type="component" value="Unassembled WGS sequence"/>
</dbReference>
<dbReference type="InterPro" id="IPR011545">
    <property type="entry name" value="DEAD/DEAH_box_helicase_dom"/>
</dbReference>
<evidence type="ECO:0000256" key="12">
    <source>
        <dbReference type="SAM" id="MobiDB-lite"/>
    </source>
</evidence>
<dbReference type="InterPro" id="IPR027417">
    <property type="entry name" value="P-loop_NTPase"/>
</dbReference>
<keyword evidence="2" id="KW-0963">Cytoplasm</keyword>
<accession>A0A1C6UR55</accession>
<evidence type="ECO:0000256" key="6">
    <source>
        <dbReference type="ARBA" id="ARBA00022840"/>
    </source>
</evidence>
<dbReference type="EMBL" id="FMIA01000002">
    <property type="protein sequence ID" value="SCL56486.1"/>
    <property type="molecule type" value="Genomic_DNA"/>
</dbReference>
<proteinExistence type="inferred from homology"/>
<dbReference type="Gene3D" id="3.30.70.330">
    <property type="match status" value="1"/>
</dbReference>
<dbReference type="GO" id="GO:0005524">
    <property type="term" value="F:ATP binding"/>
    <property type="evidence" value="ECO:0007669"/>
    <property type="project" value="UniProtKB-KW"/>
</dbReference>
<dbReference type="CDD" id="cd18787">
    <property type="entry name" value="SF2_C_DEAD"/>
    <property type="match status" value="1"/>
</dbReference>
<dbReference type="AlphaFoldDB" id="A0A1C6UR55"/>
<feature type="domain" description="Helicase ATP-binding" evidence="13">
    <location>
        <begin position="51"/>
        <end position="223"/>
    </location>
</feature>
<evidence type="ECO:0000256" key="4">
    <source>
        <dbReference type="ARBA" id="ARBA00022801"/>
    </source>
</evidence>
<evidence type="ECO:0000256" key="11">
    <source>
        <dbReference type="RuleBase" id="RU000492"/>
    </source>
</evidence>
<feature type="domain" description="DEAD-box RNA helicase Q" evidence="15">
    <location>
        <begin position="20"/>
        <end position="48"/>
    </location>
</feature>
<evidence type="ECO:0000256" key="8">
    <source>
        <dbReference type="ARBA" id="ARBA00038437"/>
    </source>
</evidence>
<feature type="region of interest" description="Disordered" evidence="12">
    <location>
        <begin position="449"/>
        <end position="492"/>
    </location>
</feature>
<sequence>MSSAPVPTESTISGDSEEANAFADLGLRAELLGALAALGYEEPTPIQREAIPPLLAGRDLLGQAATGTGKTAAFALPLLQRMATGGSNAGPVALVLVPTRELAVQVSEAFHRYGKDLGTRVLPIYGGQPIGRQLRALDLGVDVVVATPGRALDHIARGTLRLGGLATVVLDEADEMLDMGFAEDIEAILEHAPAQRQTVLFSATMPSRIDGMARQHLTDPVRIQIGRQQPMAGEAPLVRQSAYLVARAHKPAALGRVLDVESPTAAIVFCRSREEVDRLTETMNGRGYRAEALHGGMSQEQRDRVMGRLRAGTADLLVATDVAARGLDVEQLTHVVNYDVPSAPESYVHRIGRVGRAGREGVAITLAEPREHRMLKTIERVTGQRIVIDKIPTAADLRTRRLELTQAALRESLLEDDLDPFRVIVESLSDEFDLMEVALAAVKLAHEAASPGSDEDQEEIPQVAVRPQRESRSGGDPRGGDRRGSRARSGGATTQVFIGLGRRAGVRPQDLVGAITGETGINGRDIGSIEIADRFSLVEVPNAVADEVIAGLRGSTIKGRKTTVRRDRGAETR</sequence>
<dbReference type="InterPro" id="IPR012677">
    <property type="entry name" value="Nucleotide-bd_a/b_plait_sf"/>
</dbReference>
<dbReference type="SUPFAM" id="SSF52540">
    <property type="entry name" value="P-loop containing nucleoside triphosphate hydrolases"/>
    <property type="match status" value="1"/>
</dbReference>
<reference evidence="16 17" key="1">
    <citation type="submission" date="2016-06" db="EMBL/GenBank/DDBJ databases">
        <authorList>
            <person name="Kjaerup R.B."/>
            <person name="Dalgaard T.S."/>
            <person name="Juul-Madsen H.R."/>
        </authorList>
    </citation>
    <scope>NUCLEOTIDE SEQUENCE [LARGE SCALE GENOMIC DNA]</scope>
    <source>
        <strain evidence="16 17">DSM 45577</strain>
    </source>
</reference>
<evidence type="ECO:0000259" key="14">
    <source>
        <dbReference type="PROSITE" id="PS51194"/>
    </source>
</evidence>
<keyword evidence="7" id="KW-0346">Stress response</keyword>
<dbReference type="PANTHER" id="PTHR47959">
    <property type="entry name" value="ATP-DEPENDENT RNA HELICASE RHLE-RELATED"/>
    <property type="match status" value="1"/>
</dbReference>
<dbReference type="FunFam" id="3.40.50.300:FF:000108">
    <property type="entry name" value="ATP-dependent RNA helicase RhlE"/>
    <property type="match status" value="1"/>
</dbReference>
<dbReference type="SMART" id="SM00487">
    <property type="entry name" value="DEXDc"/>
    <property type="match status" value="1"/>
</dbReference>
<dbReference type="PROSITE" id="PS00039">
    <property type="entry name" value="DEAD_ATP_HELICASE"/>
    <property type="match status" value="1"/>
</dbReference>
<evidence type="ECO:0000256" key="2">
    <source>
        <dbReference type="ARBA" id="ARBA00022490"/>
    </source>
</evidence>
<dbReference type="PROSITE" id="PS51195">
    <property type="entry name" value="Q_MOTIF"/>
    <property type="match status" value="1"/>
</dbReference>
<dbReference type="PROSITE" id="PS51192">
    <property type="entry name" value="HELICASE_ATP_BIND_1"/>
    <property type="match status" value="1"/>
</dbReference>
<organism evidence="16 17">
    <name type="scientific">Micromonospora yangpuensis</name>
    <dbReference type="NCBI Taxonomy" id="683228"/>
    <lineage>
        <taxon>Bacteria</taxon>
        <taxon>Bacillati</taxon>
        <taxon>Actinomycetota</taxon>
        <taxon>Actinomycetes</taxon>
        <taxon>Micromonosporales</taxon>
        <taxon>Micromonosporaceae</taxon>
        <taxon>Micromonospora</taxon>
    </lineage>
</organism>
<comment type="similarity">
    <text evidence="8 11">Belongs to the DEAD box helicase family.</text>
</comment>
<dbReference type="InterPro" id="IPR044742">
    <property type="entry name" value="DEAD/DEAH_RhlB"/>
</dbReference>
<dbReference type="InterPro" id="IPR005580">
    <property type="entry name" value="DbpA/CsdA_RNA-bd_dom"/>
</dbReference>
<evidence type="ECO:0000313" key="17">
    <source>
        <dbReference type="Proteomes" id="UP000198937"/>
    </source>
</evidence>
<dbReference type="STRING" id="683228.GA0070617_3253"/>
<evidence type="ECO:0000256" key="9">
    <source>
        <dbReference type="ARBA" id="ARBA00047984"/>
    </source>
</evidence>
<keyword evidence="5 11" id="KW-0347">Helicase</keyword>
<dbReference type="GO" id="GO:0016787">
    <property type="term" value="F:hydrolase activity"/>
    <property type="evidence" value="ECO:0007669"/>
    <property type="project" value="UniProtKB-KW"/>
</dbReference>
<gene>
    <name evidence="16" type="ORF">GA0070617_3253</name>
</gene>
<dbReference type="SMART" id="SM00490">
    <property type="entry name" value="HELICc"/>
    <property type="match status" value="1"/>
</dbReference>
<comment type="catalytic activity">
    <reaction evidence="9">
        <text>ATP + H2O = ADP + phosphate + H(+)</text>
        <dbReference type="Rhea" id="RHEA:13065"/>
        <dbReference type="ChEBI" id="CHEBI:15377"/>
        <dbReference type="ChEBI" id="CHEBI:15378"/>
        <dbReference type="ChEBI" id="CHEBI:30616"/>
        <dbReference type="ChEBI" id="CHEBI:43474"/>
        <dbReference type="ChEBI" id="CHEBI:456216"/>
        <dbReference type="EC" id="3.6.4.13"/>
    </reaction>
</comment>
<dbReference type="InterPro" id="IPR001650">
    <property type="entry name" value="Helicase_C-like"/>
</dbReference>
<dbReference type="EC" id="3.6.4.13" evidence="1"/>
<keyword evidence="4 11" id="KW-0378">Hydrolase</keyword>
<dbReference type="Pfam" id="PF25399">
    <property type="entry name" value="DeaD_dimer"/>
    <property type="match status" value="1"/>
</dbReference>